<accession>A0A8C4Q8W6</accession>
<evidence type="ECO:0000256" key="7">
    <source>
        <dbReference type="ARBA" id="ARBA00048261"/>
    </source>
</evidence>
<organism evidence="8 9">
    <name type="scientific">Eptatretus burgeri</name>
    <name type="common">Inshore hagfish</name>
    <dbReference type="NCBI Taxonomy" id="7764"/>
    <lineage>
        <taxon>Eukaryota</taxon>
        <taxon>Metazoa</taxon>
        <taxon>Chordata</taxon>
        <taxon>Craniata</taxon>
        <taxon>Vertebrata</taxon>
        <taxon>Cyclostomata</taxon>
        <taxon>Myxini</taxon>
        <taxon>Myxiniformes</taxon>
        <taxon>Myxinidae</taxon>
        <taxon>Eptatretinae</taxon>
        <taxon>Eptatretus</taxon>
    </lineage>
</organism>
<evidence type="ECO:0000256" key="3">
    <source>
        <dbReference type="ARBA" id="ARBA00022603"/>
    </source>
</evidence>
<keyword evidence="3" id="KW-0489">Methyltransferase</keyword>
<dbReference type="GO" id="GO:1904047">
    <property type="term" value="F:S-adenosyl-L-methionine binding"/>
    <property type="evidence" value="ECO:0007669"/>
    <property type="project" value="TreeGrafter"/>
</dbReference>
<dbReference type="GO" id="GO:0005829">
    <property type="term" value="C:cytosol"/>
    <property type="evidence" value="ECO:0007669"/>
    <property type="project" value="TreeGrafter"/>
</dbReference>
<keyword evidence="4" id="KW-0808">Transferase</keyword>
<dbReference type="GO" id="GO:0032259">
    <property type="term" value="P:methylation"/>
    <property type="evidence" value="ECO:0007669"/>
    <property type="project" value="UniProtKB-KW"/>
</dbReference>
<evidence type="ECO:0000313" key="9">
    <source>
        <dbReference type="Proteomes" id="UP000694388"/>
    </source>
</evidence>
<dbReference type="PANTHER" id="PTHR16458">
    <property type="entry name" value="GLYCINE N-METHYLTRANSFERASE"/>
    <property type="match status" value="1"/>
</dbReference>
<dbReference type="PANTHER" id="PTHR16458:SF2">
    <property type="entry name" value="GLYCINE N-METHYLTRANSFERASE"/>
    <property type="match status" value="1"/>
</dbReference>
<dbReference type="GO" id="GO:1901052">
    <property type="term" value="P:sarcosine metabolic process"/>
    <property type="evidence" value="ECO:0007669"/>
    <property type="project" value="TreeGrafter"/>
</dbReference>
<dbReference type="InterPro" id="IPR029063">
    <property type="entry name" value="SAM-dependent_MTases_sf"/>
</dbReference>
<dbReference type="Gene3D" id="3.40.50.150">
    <property type="entry name" value="Vaccinia Virus protein VP39"/>
    <property type="match status" value="1"/>
</dbReference>
<dbReference type="Ensembl" id="ENSEBUT00000012423.1">
    <property type="protein sequence ID" value="ENSEBUP00000011847.1"/>
    <property type="gene ID" value="ENSEBUG00000007574.1"/>
</dbReference>
<dbReference type="GO" id="GO:0042802">
    <property type="term" value="F:identical protein binding"/>
    <property type="evidence" value="ECO:0007669"/>
    <property type="project" value="TreeGrafter"/>
</dbReference>
<reference evidence="8" key="1">
    <citation type="submission" date="2025-05" db="UniProtKB">
        <authorList>
            <consortium name="Ensembl"/>
        </authorList>
    </citation>
    <scope>IDENTIFICATION</scope>
</reference>
<dbReference type="Proteomes" id="UP000694388">
    <property type="component" value="Unplaced"/>
</dbReference>
<dbReference type="GeneTree" id="ENSGT00390000006845"/>
<dbReference type="GO" id="GO:0016594">
    <property type="term" value="F:glycine binding"/>
    <property type="evidence" value="ECO:0007669"/>
    <property type="project" value="TreeGrafter"/>
</dbReference>
<dbReference type="GO" id="GO:0051289">
    <property type="term" value="P:protein homotetramerization"/>
    <property type="evidence" value="ECO:0007669"/>
    <property type="project" value="TreeGrafter"/>
</dbReference>
<keyword evidence="9" id="KW-1185">Reference proteome</keyword>
<dbReference type="AlphaFoldDB" id="A0A8C4Q8W6"/>
<sequence length="232" mass="26272">MDQYSNGQTHSIWDCFAEKTDESKAWLLKVLREHGCRTLLDAACGPGKESNMLIDEGFLVVSSDASEEMVACTKALRDSKQRKHPFTWGDFSEFKLALQNLYLMVKPGGIVICDHRNFDSILKTGKTELSTEYTNRLTQRLEQSIIYEKGVAKTIILDYIINNEDTKEMKSERTFSVSLSPVLLDEFNELTSEVFGESAAHTVYGDFRPHILGQTNDPVVFLHIIQRAVSQP</sequence>
<evidence type="ECO:0000256" key="5">
    <source>
        <dbReference type="ARBA" id="ARBA00022691"/>
    </source>
</evidence>
<dbReference type="GO" id="GO:0046500">
    <property type="term" value="P:S-adenosylmethionine metabolic process"/>
    <property type="evidence" value="ECO:0007669"/>
    <property type="project" value="TreeGrafter"/>
</dbReference>
<dbReference type="EC" id="2.1.1.20" evidence="1"/>
<evidence type="ECO:0000256" key="6">
    <source>
        <dbReference type="ARBA" id="ARBA00022954"/>
    </source>
</evidence>
<protein>
    <recommendedName>
        <fullName evidence="2">Glycine N-methyltransferase</fullName>
        <ecNumber evidence="1">2.1.1.20</ecNumber>
    </recommendedName>
</protein>
<dbReference type="Gene3D" id="3.30.46.10">
    <property type="entry name" value="Glycine N-methyltransferase, chain A, domain 1"/>
    <property type="match status" value="1"/>
</dbReference>
<dbReference type="GO" id="GO:0005542">
    <property type="term" value="F:folic acid binding"/>
    <property type="evidence" value="ECO:0007669"/>
    <property type="project" value="UniProtKB-KW"/>
</dbReference>
<evidence type="ECO:0000313" key="8">
    <source>
        <dbReference type="Ensembl" id="ENSEBUP00000011847.1"/>
    </source>
</evidence>
<comment type="catalytic activity">
    <reaction evidence="7">
        <text>glycine + S-adenosyl-L-methionine = sarcosine + S-adenosyl-L-homocysteine + H(+)</text>
        <dbReference type="Rhea" id="RHEA:19937"/>
        <dbReference type="ChEBI" id="CHEBI:15378"/>
        <dbReference type="ChEBI" id="CHEBI:57305"/>
        <dbReference type="ChEBI" id="CHEBI:57433"/>
        <dbReference type="ChEBI" id="CHEBI:57856"/>
        <dbReference type="ChEBI" id="CHEBI:59789"/>
        <dbReference type="EC" id="2.1.1.20"/>
    </reaction>
    <physiologicalReaction direction="left-to-right" evidence="7">
        <dbReference type="Rhea" id="RHEA:19938"/>
    </physiologicalReaction>
</comment>
<evidence type="ECO:0000256" key="4">
    <source>
        <dbReference type="ARBA" id="ARBA00022679"/>
    </source>
</evidence>
<dbReference type="GO" id="GO:0006730">
    <property type="term" value="P:one-carbon metabolic process"/>
    <property type="evidence" value="ECO:0007669"/>
    <property type="project" value="TreeGrafter"/>
</dbReference>
<name>A0A8C4Q8W6_EPTBU</name>
<evidence type="ECO:0000256" key="2">
    <source>
        <dbReference type="ARBA" id="ARBA00019972"/>
    </source>
</evidence>
<dbReference type="GO" id="GO:0006111">
    <property type="term" value="P:regulation of gluconeogenesis"/>
    <property type="evidence" value="ECO:0007669"/>
    <property type="project" value="TreeGrafter"/>
</dbReference>
<dbReference type="SUPFAM" id="SSF53335">
    <property type="entry name" value="S-adenosyl-L-methionine-dependent methyltransferases"/>
    <property type="match status" value="1"/>
</dbReference>
<keyword evidence="5" id="KW-0949">S-adenosyl-L-methionine</keyword>
<keyword evidence="6" id="KW-0290">Folate-binding</keyword>
<proteinExistence type="predicted"/>
<dbReference type="Ensembl" id="ENSEBUT00000012437.1">
    <property type="protein sequence ID" value="ENSEBUP00000011861.1"/>
    <property type="gene ID" value="ENSEBUG00000007574.1"/>
</dbReference>
<dbReference type="GO" id="GO:0046498">
    <property type="term" value="P:S-adenosylhomocysteine metabolic process"/>
    <property type="evidence" value="ECO:0007669"/>
    <property type="project" value="TreeGrafter"/>
</dbReference>
<evidence type="ECO:0000256" key="1">
    <source>
        <dbReference type="ARBA" id="ARBA00011999"/>
    </source>
</evidence>
<dbReference type="InterPro" id="IPR014369">
    <property type="entry name" value="Gly/Sar_N_MeTrfase"/>
</dbReference>
<dbReference type="GO" id="GO:0017174">
    <property type="term" value="F:glycine N-methyltransferase activity"/>
    <property type="evidence" value="ECO:0007669"/>
    <property type="project" value="UniProtKB-EC"/>
</dbReference>